<sequence>MADQLRTEQSHTLNRVAEMCSGVIGHMSLQPTQSRAAGEPQLRPGVDMPTYTGYDGPKSVDNFSNELHNILQSYWCLGSVHDCSSPSTGFTGCRRMMRKFLPTGNGLPVQRELEVRTELPDESLLKCVPRSPTASARDKIFRVIRQSRPKFRPFLYGRTYETIENLAREARGVQDDLAAESTYVPPPAAQSALELSLTRRAPVSSPSCDMTSPGIVAANSSRALDPFAFQQGRRRSPCDTVSGERYRCEQVSAEHTPSKRRALGPYSSQPRAQTFGPLHPICRVFNKSCASRLRQALPQWVLRGCLRRKAWFHGTLSTFTRGGTNVQRSKERFRPATLKSASVSKGATANARSEECYLACATEEKQADEGFPLDFPARGYHLPGQSESTPFAVATDPGHLKQRGKTWKPCTQP</sequence>
<name>A0ACB7S487_HYAAI</name>
<reference evidence="1" key="1">
    <citation type="submission" date="2020-05" db="EMBL/GenBank/DDBJ databases">
        <title>Large-scale comparative analyses of tick genomes elucidate their genetic diversity and vector capacities.</title>
        <authorList>
            <person name="Jia N."/>
            <person name="Wang J."/>
            <person name="Shi W."/>
            <person name="Du L."/>
            <person name="Sun Y."/>
            <person name="Zhan W."/>
            <person name="Jiang J."/>
            <person name="Wang Q."/>
            <person name="Zhang B."/>
            <person name="Ji P."/>
            <person name="Sakyi L.B."/>
            <person name="Cui X."/>
            <person name="Yuan T."/>
            <person name="Jiang B."/>
            <person name="Yang W."/>
            <person name="Lam T.T.-Y."/>
            <person name="Chang Q."/>
            <person name="Ding S."/>
            <person name="Wang X."/>
            <person name="Zhu J."/>
            <person name="Ruan X."/>
            <person name="Zhao L."/>
            <person name="Wei J."/>
            <person name="Que T."/>
            <person name="Du C."/>
            <person name="Cheng J."/>
            <person name="Dai P."/>
            <person name="Han X."/>
            <person name="Huang E."/>
            <person name="Gao Y."/>
            <person name="Liu J."/>
            <person name="Shao H."/>
            <person name="Ye R."/>
            <person name="Li L."/>
            <person name="Wei W."/>
            <person name="Wang X."/>
            <person name="Wang C."/>
            <person name="Yang T."/>
            <person name="Huo Q."/>
            <person name="Li W."/>
            <person name="Guo W."/>
            <person name="Chen H."/>
            <person name="Zhou L."/>
            <person name="Ni X."/>
            <person name="Tian J."/>
            <person name="Zhou Y."/>
            <person name="Sheng Y."/>
            <person name="Liu T."/>
            <person name="Pan Y."/>
            <person name="Xia L."/>
            <person name="Li J."/>
            <person name="Zhao F."/>
            <person name="Cao W."/>
        </authorList>
    </citation>
    <scope>NUCLEOTIDE SEQUENCE</scope>
    <source>
        <strain evidence="1">Hyas-2018</strain>
    </source>
</reference>
<dbReference type="EMBL" id="CM023485">
    <property type="protein sequence ID" value="KAH6929972.1"/>
    <property type="molecule type" value="Genomic_DNA"/>
</dbReference>
<evidence type="ECO:0000313" key="1">
    <source>
        <dbReference type="EMBL" id="KAH6929972.1"/>
    </source>
</evidence>
<protein>
    <submittedName>
        <fullName evidence="1">Uncharacterized protein</fullName>
    </submittedName>
</protein>
<evidence type="ECO:0000313" key="2">
    <source>
        <dbReference type="Proteomes" id="UP000821845"/>
    </source>
</evidence>
<accession>A0ACB7S487</accession>
<gene>
    <name evidence="1" type="ORF">HPB50_007724</name>
</gene>
<keyword evidence="2" id="KW-1185">Reference proteome</keyword>
<dbReference type="Proteomes" id="UP000821845">
    <property type="component" value="Chromosome 5"/>
</dbReference>
<comment type="caution">
    <text evidence="1">The sequence shown here is derived from an EMBL/GenBank/DDBJ whole genome shotgun (WGS) entry which is preliminary data.</text>
</comment>
<proteinExistence type="predicted"/>
<organism evidence="1 2">
    <name type="scientific">Hyalomma asiaticum</name>
    <name type="common">Tick</name>
    <dbReference type="NCBI Taxonomy" id="266040"/>
    <lineage>
        <taxon>Eukaryota</taxon>
        <taxon>Metazoa</taxon>
        <taxon>Ecdysozoa</taxon>
        <taxon>Arthropoda</taxon>
        <taxon>Chelicerata</taxon>
        <taxon>Arachnida</taxon>
        <taxon>Acari</taxon>
        <taxon>Parasitiformes</taxon>
        <taxon>Ixodida</taxon>
        <taxon>Ixodoidea</taxon>
        <taxon>Ixodidae</taxon>
        <taxon>Hyalomminae</taxon>
        <taxon>Hyalomma</taxon>
    </lineage>
</organism>